<dbReference type="RefSeq" id="WP_114453581.1">
    <property type="nucleotide sequence ID" value="NZ_QPJC01000008.1"/>
</dbReference>
<accession>A0A368VTI9</accession>
<proteinExistence type="predicted"/>
<name>A0A368VTI9_9ACTN</name>
<dbReference type="PANTHER" id="PTHR37507">
    <property type="entry name" value="SPORULATION PROTEIN YDCC"/>
    <property type="match status" value="1"/>
</dbReference>
<dbReference type="Pfam" id="PF09865">
    <property type="entry name" value="DUF2092"/>
    <property type="match status" value="1"/>
</dbReference>
<dbReference type="SUPFAM" id="SSF89392">
    <property type="entry name" value="Prokaryotic lipoproteins and lipoprotein localization factors"/>
    <property type="match status" value="1"/>
</dbReference>
<dbReference type="InterPro" id="IPR029046">
    <property type="entry name" value="LolA/LolB/LppX"/>
</dbReference>
<protein>
    <submittedName>
        <fullName evidence="3">Outer membrane lipoprotein-sorting protein</fullName>
    </submittedName>
</protein>
<dbReference type="EMBL" id="QPJC01000008">
    <property type="protein sequence ID" value="RCW42763.1"/>
    <property type="molecule type" value="Genomic_DNA"/>
</dbReference>
<evidence type="ECO:0000256" key="2">
    <source>
        <dbReference type="SAM" id="SignalP"/>
    </source>
</evidence>
<dbReference type="Proteomes" id="UP000253495">
    <property type="component" value="Unassembled WGS sequence"/>
</dbReference>
<feature type="region of interest" description="Disordered" evidence="1">
    <location>
        <begin position="130"/>
        <end position="157"/>
    </location>
</feature>
<dbReference type="Gene3D" id="2.50.20.10">
    <property type="entry name" value="Lipoprotein localisation LolA/LolB/LppX"/>
    <property type="match status" value="1"/>
</dbReference>
<dbReference type="InterPro" id="IPR019207">
    <property type="entry name" value="DUF2092"/>
</dbReference>
<feature type="compositionally biased region" description="Polar residues" evidence="1">
    <location>
        <begin position="138"/>
        <end position="147"/>
    </location>
</feature>
<reference evidence="3 4" key="1">
    <citation type="submission" date="2018-07" db="EMBL/GenBank/DDBJ databases">
        <title>Genomic Encyclopedia of Type Strains, Phase III (KMG-III): the genomes of soil and plant-associated and newly described type strains.</title>
        <authorList>
            <person name="Whitman W."/>
        </authorList>
    </citation>
    <scope>NUCLEOTIDE SEQUENCE [LARGE SCALE GENOMIC DNA]</scope>
    <source>
        <strain evidence="3 4">CECT 8575</strain>
    </source>
</reference>
<evidence type="ECO:0000313" key="4">
    <source>
        <dbReference type="Proteomes" id="UP000253495"/>
    </source>
</evidence>
<dbReference type="OrthoDB" id="4822274at2"/>
<evidence type="ECO:0000256" key="1">
    <source>
        <dbReference type="SAM" id="MobiDB-lite"/>
    </source>
</evidence>
<feature type="signal peptide" evidence="2">
    <location>
        <begin position="1"/>
        <end position="30"/>
    </location>
</feature>
<dbReference type="InterPro" id="IPR052944">
    <property type="entry name" value="Sporulation_related"/>
</dbReference>
<feature type="chain" id="PRO_5017041609" evidence="2">
    <location>
        <begin position="31"/>
        <end position="364"/>
    </location>
</feature>
<keyword evidence="4" id="KW-1185">Reference proteome</keyword>
<keyword evidence="3" id="KW-0449">Lipoprotein</keyword>
<feature type="region of interest" description="Disordered" evidence="1">
    <location>
        <begin position="249"/>
        <end position="276"/>
    </location>
</feature>
<comment type="caution">
    <text evidence="3">The sequence shown here is derived from an EMBL/GenBank/DDBJ whole genome shotgun (WGS) entry which is preliminary data.</text>
</comment>
<dbReference type="PANTHER" id="PTHR37507:SF2">
    <property type="entry name" value="SPORULATION PROTEIN YDCC"/>
    <property type="match status" value="1"/>
</dbReference>
<gene>
    <name evidence="3" type="ORF">DFQ14_10819</name>
</gene>
<organism evidence="3 4">
    <name type="scientific">Halopolyspora algeriensis</name>
    <dbReference type="NCBI Taxonomy" id="1500506"/>
    <lineage>
        <taxon>Bacteria</taxon>
        <taxon>Bacillati</taxon>
        <taxon>Actinomycetota</taxon>
        <taxon>Actinomycetes</taxon>
        <taxon>Actinomycetes incertae sedis</taxon>
        <taxon>Halopolyspora</taxon>
    </lineage>
</organism>
<dbReference type="AlphaFoldDB" id="A0A368VTI9"/>
<evidence type="ECO:0000313" key="3">
    <source>
        <dbReference type="EMBL" id="RCW42763.1"/>
    </source>
</evidence>
<keyword evidence="2" id="KW-0732">Signal</keyword>
<feature type="compositionally biased region" description="Basic and acidic residues" evidence="1">
    <location>
        <begin position="259"/>
        <end position="269"/>
    </location>
</feature>
<sequence>MRRNSVAATAIAGATAGVLGLTALTLPAGAEDPDLPAIAPEKLVASVMTAQPPAMAGTVRVNNNLGIPAIPSTESSGELLSNGSSTVRLWADGQGRHRISLPSEGGGTTVVDDGTTVWKWNASERTVTKYRAEARQESAGQEGSASSPHEEPEDPVATAQRMIDTLRQSSRISVDGTAGVAGRDAYELVLTPKPTERTVLREVRIAVGAEKRLPLRVVVSTENSEDPALRVGFSKLETAPQDAELFRFSPPAGAQVQQADKHDRRDTESGTHPQVRTVGEGWDSVLVTRVPQQTLQGRESGQDSEERLPGLREAAEQAGQRVSGPWGEGWFISTGAGSALLTSDGRLAAGAVPQPVLTEALRGR</sequence>